<dbReference type="HAMAP" id="MF_03054">
    <property type="entry name" value="CTU2"/>
    <property type="match status" value="1"/>
</dbReference>
<reference evidence="5 6" key="1">
    <citation type="journal article" date="2021" name="BMC Genomics">
        <title>Datura genome reveals duplications of psychoactive alkaloid biosynthetic genes and high mutation rate following tissue culture.</title>
        <authorList>
            <person name="Rajewski A."/>
            <person name="Carter-House D."/>
            <person name="Stajich J."/>
            <person name="Litt A."/>
        </authorList>
    </citation>
    <scope>NUCLEOTIDE SEQUENCE [LARGE SCALE GENOMIC DNA]</scope>
    <source>
        <strain evidence="5">AR-01</strain>
    </source>
</reference>
<name>A0ABS8UP58_DATST</name>
<dbReference type="Gene3D" id="3.40.50.620">
    <property type="entry name" value="HUPs"/>
    <property type="match status" value="1"/>
</dbReference>
<evidence type="ECO:0000256" key="4">
    <source>
        <dbReference type="SAM" id="MobiDB-lite"/>
    </source>
</evidence>
<evidence type="ECO:0000256" key="1">
    <source>
        <dbReference type="ARBA" id="ARBA00022490"/>
    </source>
</evidence>
<gene>
    <name evidence="5" type="ORF">HAX54_019411</name>
</gene>
<evidence type="ECO:0000313" key="5">
    <source>
        <dbReference type="EMBL" id="MCD9560668.1"/>
    </source>
</evidence>
<dbReference type="InterPro" id="IPR014729">
    <property type="entry name" value="Rossmann-like_a/b/a_fold"/>
</dbReference>
<keyword evidence="2 3" id="KW-0819">tRNA processing</keyword>
<dbReference type="PANTHER" id="PTHR20882">
    <property type="entry name" value="CYTOPLASMIC TRNA 2-THIOLATION PROTEIN 2"/>
    <property type="match status" value="1"/>
</dbReference>
<feature type="region of interest" description="Disordered" evidence="4">
    <location>
        <begin position="16"/>
        <end position="41"/>
    </location>
</feature>
<sequence>MACNSGNCQSGCYRDSSVGAEDQPPLTKKNEAPSDVVGGRRSTEQLDNDICLKCKVNRTIAAAAASSEGGADFSGGDGGRFCADCFRSNLFGKFRLAVTANAMISPSDNVLVAFSGGTCSRVALQFIHEMQSKAQKNYNASRDRALPVFGVGVAFIDEKAISAVSSDELDRAIEEMKLIVSDLAPPVKQFHVVPTEAIYSLKAGDAKDRLNELINAVSDVTGKEDLLEHFRMLSLQKIAIENGYTKVLLGTCTSRIACHVLEATVKGRGYSLAADIQYVDARWKIPVVLPLRDCPIHELNMLCSLESLMTVEVFSGTRAGINGLISSFVKLLQEENPSRESTIMRTAGKLTPFHFNRMPEDDDYNGQVASRRRQKKYNLKTKDALPPESFCPICNSPLKISTFGNSISFDNGKTSPNAIGAACCASCQFQVLPKDPSSLEHFISLLPPSMVSQAEDGDRLSQRQLREQIEDCLFSDNEYGT</sequence>
<dbReference type="Proteomes" id="UP000823775">
    <property type="component" value="Unassembled WGS sequence"/>
</dbReference>
<comment type="subcellular location">
    <subcellularLocation>
        <location evidence="3">Cytoplasm</location>
    </subcellularLocation>
</comment>
<comment type="pathway">
    <text evidence="3">tRNA modification; 5-methoxycarbonylmethyl-2-thiouridine-tRNA biosynthesis.</text>
</comment>
<keyword evidence="1 3" id="KW-0963">Cytoplasm</keyword>
<organism evidence="5 6">
    <name type="scientific">Datura stramonium</name>
    <name type="common">Jimsonweed</name>
    <name type="synonym">Common thornapple</name>
    <dbReference type="NCBI Taxonomy" id="4076"/>
    <lineage>
        <taxon>Eukaryota</taxon>
        <taxon>Viridiplantae</taxon>
        <taxon>Streptophyta</taxon>
        <taxon>Embryophyta</taxon>
        <taxon>Tracheophyta</taxon>
        <taxon>Spermatophyta</taxon>
        <taxon>Magnoliopsida</taxon>
        <taxon>eudicotyledons</taxon>
        <taxon>Gunneridae</taxon>
        <taxon>Pentapetalae</taxon>
        <taxon>asterids</taxon>
        <taxon>lamiids</taxon>
        <taxon>Solanales</taxon>
        <taxon>Solanaceae</taxon>
        <taxon>Solanoideae</taxon>
        <taxon>Datureae</taxon>
        <taxon>Datura</taxon>
    </lineage>
</organism>
<comment type="caution">
    <text evidence="5">The sequence shown here is derived from an EMBL/GenBank/DDBJ whole genome shotgun (WGS) entry which is preliminary data.</text>
</comment>
<comment type="function">
    <text evidence="3">Plays a central role in 2-thiolation of mcm(5)S(2)U at tRNA wobble positions of tRNA(Lys), tRNA(Glu) and tRNA(Gln). May act by forming a heterodimer with NCS6/CTU1 that ligates sulfur from thiocarboxylated URM1 onto the uridine of tRNAs at wobble position.</text>
</comment>
<dbReference type="InterPro" id="IPR019407">
    <property type="entry name" value="CTU2"/>
</dbReference>
<dbReference type="SUPFAM" id="SSF52402">
    <property type="entry name" value="Adenine nucleotide alpha hydrolases-like"/>
    <property type="match status" value="1"/>
</dbReference>
<evidence type="ECO:0000256" key="2">
    <source>
        <dbReference type="ARBA" id="ARBA00022694"/>
    </source>
</evidence>
<protein>
    <recommendedName>
        <fullName evidence="3">Cytoplasmic tRNA 2-thiolation protein 2</fullName>
    </recommendedName>
</protein>
<dbReference type="EMBL" id="JACEIK010002360">
    <property type="protein sequence ID" value="MCD9560668.1"/>
    <property type="molecule type" value="Genomic_DNA"/>
</dbReference>
<comment type="similarity">
    <text evidence="3">Belongs to the CTU2/NCS2 family.</text>
</comment>
<dbReference type="PANTHER" id="PTHR20882:SF14">
    <property type="entry name" value="CYTOPLASMIC TRNA 2-THIOLATION PROTEIN 2"/>
    <property type="match status" value="1"/>
</dbReference>
<keyword evidence="6" id="KW-1185">Reference proteome</keyword>
<accession>A0ABS8UP58</accession>
<evidence type="ECO:0000313" key="6">
    <source>
        <dbReference type="Proteomes" id="UP000823775"/>
    </source>
</evidence>
<proteinExistence type="inferred from homology"/>
<evidence type="ECO:0000256" key="3">
    <source>
        <dbReference type="HAMAP-Rule" id="MF_03054"/>
    </source>
</evidence>